<dbReference type="HOGENOM" id="CLU_1315160_0_0_1"/>
<reference evidence="2 3" key="1">
    <citation type="journal article" date="2014" name="BMC Genomics">
        <title>Genome sequencing of four Aureobasidium pullulans varieties: biotechnological potential, stress tolerance, and description of new species.</title>
        <authorList>
            <person name="Gostin Ar C."/>
            <person name="Ohm R.A."/>
            <person name="Kogej T."/>
            <person name="Sonjak S."/>
            <person name="Turk M."/>
            <person name="Zajc J."/>
            <person name="Zalar P."/>
            <person name="Grube M."/>
            <person name="Sun H."/>
            <person name="Han J."/>
            <person name="Sharma A."/>
            <person name="Chiniquy J."/>
            <person name="Ngan C.Y."/>
            <person name="Lipzen A."/>
            <person name="Barry K."/>
            <person name="Grigoriev I.V."/>
            <person name="Gunde-Cimerman N."/>
        </authorList>
    </citation>
    <scope>NUCLEOTIDE SEQUENCE [LARGE SCALE GENOMIC DNA]</scope>
    <source>
        <strain evidence="2 3">CBS 110374</strain>
    </source>
</reference>
<dbReference type="EMBL" id="KL584825">
    <property type="protein sequence ID" value="KEQ66612.1"/>
    <property type="molecule type" value="Genomic_DNA"/>
</dbReference>
<feature type="compositionally biased region" description="Basic residues" evidence="1">
    <location>
        <begin position="26"/>
        <end position="35"/>
    </location>
</feature>
<dbReference type="AlphaFoldDB" id="A0A074W9P5"/>
<organism evidence="2 3">
    <name type="scientific">Aureobasidium melanogenum (strain CBS 110374)</name>
    <name type="common">Aureobasidium pullulans var. melanogenum</name>
    <dbReference type="NCBI Taxonomy" id="1043003"/>
    <lineage>
        <taxon>Eukaryota</taxon>
        <taxon>Fungi</taxon>
        <taxon>Dikarya</taxon>
        <taxon>Ascomycota</taxon>
        <taxon>Pezizomycotina</taxon>
        <taxon>Dothideomycetes</taxon>
        <taxon>Dothideomycetidae</taxon>
        <taxon>Dothideales</taxon>
        <taxon>Saccotheciaceae</taxon>
        <taxon>Aureobasidium</taxon>
    </lineage>
</organism>
<gene>
    <name evidence="2" type="ORF">M437DRAFT_62800</name>
</gene>
<protein>
    <submittedName>
        <fullName evidence="2">Uncharacterized protein</fullName>
    </submittedName>
</protein>
<dbReference type="GeneID" id="63917521"/>
<keyword evidence="3" id="KW-1185">Reference proteome</keyword>
<evidence type="ECO:0000256" key="1">
    <source>
        <dbReference type="SAM" id="MobiDB-lite"/>
    </source>
</evidence>
<name>A0A074W9P5_AURM1</name>
<dbReference type="RefSeq" id="XP_040883635.1">
    <property type="nucleotide sequence ID" value="XM_041024148.1"/>
</dbReference>
<accession>A0A074W9P5</accession>
<feature type="region of interest" description="Disordered" evidence="1">
    <location>
        <begin position="26"/>
        <end position="63"/>
    </location>
</feature>
<proteinExistence type="predicted"/>
<evidence type="ECO:0000313" key="2">
    <source>
        <dbReference type="EMBL" id="KEQ66612.1"/>
    </source>
</evidence>
<dbReference type="Proteomes" id="UP000030672">
    <property type="component" value="Unassembled WGS sequence"/>
</dbReference>
<feature type="compositionally biased region" description="Low complexity" evidence="1">
    <location>
        <begin position="45"/>
        <end position="56"/>
    </location>
</feature>
<evidence type="ECO:0000313" key="3">
    <source>
        <dbReference type="Proteomes" id="UP000030672"/>
    </source>
</evidence>
<sequence length="209" mass="24407">MSTKHNTSATNIYRFWPPAIKAAMKRVRSRQKRRAPSTTMVDRATQTPTWPDDQQQLESQKDDHMETEQTNFQFMDLPLELRREVYRHYINNLPPLMYTSPQICHEVSDITDRVLIFQMFNGLCPSYIQKRESAELAAAKLASLHDKYQGKNIRFKIELQCPTTLFPKPYAVELVREMVEQVERLRDGKLLSVHVGLFGPKEVLRGVRT</sequence>